<organism evidence="6 7">
    <name type="scientific">Patulibacter brassicae</name>
    <dbReference type="NCBI Taxonomy" id="1705717"/>
    <lineage>
        <taxon>Bacteria</taxon>
        <taxon>Bacillati</taxon>
        <taxon>Actinomycetota</taxon>
        <taxon>Thermoleophilia</taxon>
        <taxon>Solirubrobacterales</taxon>
        <taxon>Patulibacteraceae</taxon>
        <taxon>Patulibacter</taxon>
    </lineage>
</organism>
<evidence type="ECO:0000259" key="5">
    <source>
        <dbReference type="SMART" id="SM01266"/>
    </source>
</evidence>
<comment type="similarity">
    <text evidence="1">Belongs to the transferase hexapeptide repeat family.</text>
</comment>
<dbReference type="InterPro" id="IPR001451">
    <property type="entry name" value="Hexapep"/>
</dbReference>
<dbReference type="RefSeq" id="WP_319955483.1">
    <property type="nucleotide sequence ID" value="NZ_JAXAVX010000013.1"/>
</dbReference>
<dbReference type="PANTHER" id="PTHR23416:SF23">
    <property type="entry name" value="ACETYLTRANSFERASE C18B11.09C-RELATED"/>
    <property type="match status" value="1"/>
</dbReference>
<dbReference type="EMBL" id="JAXAVX010000013">
    <property type="protein sequence ID" value="MDX8153332.1"/>
    <property type="molecule type" value="Genomic_DNA"/>
</dbReference>
<evidence type="ECO:0000313" key="7">
    <source>
        <dbReference type="Proteomes" id="UP001277761"/>
    </source>
</evidence>
<keyword evidence="3" id="KW-0677">Repeat</keyword>
<dbReference type="InterPro" id="IPR018357">
    <property type="entry name" value="Hexapep_transf_CS"/>
</dbReference>
<feature type="domain" description="Maltose/galactoside acetyltransferase" evidence="5">
    <location>
        <begin position="5"/>
        <end position="61"/>
    </location>
</feature>
<evidence type="ECO:0000256" key="3">
    <source>
        <dbReference type="ARBA" id="ARBA00022737"/>
    </source>
</evidence>
<sequence length="194" mass="20343">MGEMRDRRLQGRPYRAGDPEDVAGYDRTQDLLERYDAAPSASRGDAERAALLRELLVEVGEDVVVRPPFFCEFGDVRIGAGTFANVGLLVLDVAPVTIGARCQIGPRVQLLAATHPLDVASRREEWESAAPVTIDDDVWLGAGTIVCPGVTIGAGTVVAAGAVVTRDLPGGVLAAGVPARVVREGLDVDETAAG</sequence>
<keyword evidence="2 6" id="KW-0808">Transferase</keyword>
<evidence type="ECO:0000256" key="4">
    <source>
        <dbReference type="SAM" id="MobiDB-lite"/>
    </source>
</evidence>
<reference evidence="6 7" key="1">
    <citation type="submission" date="2023-11" db="EMBL/GenBank/DDBJ databases">
        <authorList>
            <person name="Xu M."/>
            <person name="Jiang T."/>
        </authorList>
    </citation>
    <scope>NUCLEOTIDE SEQUENCE [LARGE SCALE GENOMIC DNA]</scope>
    <source>
        <strain evidence="6 7">SD</strain>
    </source>
</reference>
<dbReference type="Pfam" id="PF00132">
    <property type="entry name" value="Hexapep"/>
    <property type="match status" value="1"/>
</dbReference>
<dbReference type="InterPro" id="IPR024688">
    <property type="entry name" value="Mac_dom"/>
</dbReference>
<dbReference type="InterPro" id="IPR011004">
    <property type="entry name" value="Trimer_LpxA-like_sf"/>
</dbReference>
<proteinExistence type="inferred from homology"/>
<evidence type="ECO:0000256" key="1">
    <source>
        <dbReference type="ARBA" id="ARBA00007274"/>
    </source>
</evidence>
<dbReference type="SMART" id="SM01266">
    <property type="entry name" value="Mac"/>
    <property type="match status" value="1"/>
</dbReference>
<keyword evidence="6" id="KW-0012">Acyltransferase</keyword>
<dbReference type="SUPFAM" id="SSF51161">
    <property type="entry name" value="Trimeric LpxA-like enzymes"/>
    <property type="match status" value="1"/>
</dbReference>
<name>A0ABU4VPS1_9ACTN</name>
<dbReference type="Proteomes" id="UP001277761">
    <property type="component" value="Unassembled WGS sequence"/>
</dbReference>
<feature type="region of interest" description="Disordered" evidence="4">
    <location>
        <begin position="1"/>
        <end position="24"/>
    </location>
</feature>
<dbReference type="PANTHER" id="PTHR23416">
    <property type="entry name" value="SIALIC ACID SYNTHASE-RELATED"/>
    <property type="match status" value="1"/>
</dbReference>
<comment type="caution">
    <text evidence="6">The sequence shown here is derived from an EMBL/GenBank/DDBJ whole genome shotgun (WGS) entry which is preliminary data.</text>
</comment>
<dbReference type="EC" id="2.3.1.-" evidence="6"/>
<protein>
    <submittedName>
        <fullName evidence="6">Sugar O-acetyltransferase</fullName>
        <ecNumber evidence="6">2.3.1.-</ecNumber>
    </submittedName>
</protein>
<evidence type="ECO:0000313" key="6">
    <source>
        <dbReference type="EMBL" id="MDX8153332.1"/>
    </source>
</evidence>
<accession>A0ABU4VPS1</accession>
<dbReference type="GO" id="GO:0016746">
    <property type="term" value="F:acyltransferase activity"/>
    <property type="evidence" value="ECO:0007669"/>
    <property type="project" value="UniProtKB-KW"/>
</dbReference>
<dbReference type="InterPro" id="IPR051159">
    <property type="entry name" value="Hexapeptide_acetyltransf"/>
</dbReference>
<dbReference type="Pfam" id="PF12464">
    <property type="entry name" value="Mac"/>
    <property type="match status" value="1"/>
</dbReference>
<dbReference type="Gene3D" id="2.160.10.10">
    <property type="entry name" value="Hexapeptide repeat proteins"/>
    <property type="match status" value="1"/>
</dbReference>
<keyword evidence="7" id="KW-1185">Reference proteome</keyword>
<gene>
    <name evidence="6" type="ORF">SK069_17165</name>
</gene>
<dbReference type="CDD" id="cd03357">
    <property type="entry name" value="LbH_MAT_GAT"/>
    <property type="match status" value="1"/>
</dbReference>
<evidence type="ECO:0000256" key="2">
    <source>
        <dbReference type="ARBA" id="ARBA00022679"/>
    </source>
</evidence>
<dbReference type="PROSITE" id="PS00101">
    <property type="entry name" value="HEXAPEP_TRANSFERASES"/>
    <property type="match status" value="1"/>
</dbReference>